<evidence type="ECO:0000313" key="5">
    <source>
        <dbReference type="Proteomes" id="UP001302429"/>
    </source>
</evidence>
<dbReference type="PANTHER" id="PTHR21666">
    <property type="entry name" value="PEPTIDASE-RELATED"/>
    <property type="match status" value="1"/>
</dbReference>
<keyword evidence="2" id="KW-1133">Transmembrane helix</keyword>
<evidence type="ECO:0000259" key="3">
    <source>
        <dbReference type="Pfam" id="PF01551"/>
    </source>
</evidence>
<dbReference type="EMBL" id="CP136594">
    <property type="protein sequence ID" value="WOE75034.1"/>
    <property type="molecule type" value="Genomic_DNA"/>
</dbReference>
<keyword evidence="2" id="KW-0812">Transmembrane</keyword>
<dbReference type="KEGG" id="acoa:RB602_14555"/>
<dbReference type="PANTHER" id="PTHR21666:SF289">
    <property type="entry name" value="L-ALA--D-GLU ENDOPEPTIDASE"/>
    <property type="match status" value="1"/>
</dbReference>
<dbReference type="GO" id="GO:0004222">
    <property type="term" value="F:metalloendopeptidase activity"/>
    <property type="evidence" value="ECO:0007669"/>
    <property type="project" value="TreeGrafter"/>
</dbReference>
<name>A0AA97HZS2_9SPHN</name>
<dbReference type="InterPro" id="IPR016047">
    <property type="entry name" value="M23ase_b-sheet_dom"/>
</dbReference>
<accession>A0AA97HZS2</accession>
<keyword evidence="1" id="KW-0732">Signal</keyword>
<feature type="transmembrane region" description="Helical" evidence="2">
    <location>
        <begin position="42"/>
        <end position="64"/>
    </location>
</feature>
<organism evidence="4 5">
    <name type="scientific">Alterisphingorhabdus coralli</name>
    <dbReference type="NCBI Taxonomy" id="3071408"/>
    <lineage>
        <taxon>Bacteria</taxon>
        <taxon>Pseudomonadati</taxon>
        <taxon>Pseudomonadota</taxon>
        <taxon>Alphaproteobacteria</taxon>
        <taxon>Sphingomonadales</taxon>
        <taxon>Sphingomonadaceae</taxon>
        <taxon>Alterisphingorhabdus (ex Yan et al. 2024)</taxon>
    </lineage>
</organism>
<dbReference type="CDD" id="cd12797">
    <property type="entry name" value="M23_peptidase"/>
    <property type="match status" value="1"/>
</dbReference>
<reference evidence="4 5" key="1">
    <citation type="submission" date="2023-10" db="EMBL/GenBank/DDBJ databases">
        <title>Complete genome sequence of a Sphingomonadaceae bacterium.</title>
        <authorList>
            <person name="Yan C."/>
        </authorList>
    </citation>
    <scope>NUCLEOTIDE SEQUENCE [LARGE SCALE GENOMIC DNA]</scope>
    <source>
        <strain evidence="4 5">SCSIO 66989</strain>
    </source>
</reference>
<sequence>MKFFSAENALYARLLRWFPEREFFMRAEGQVKFLKISSRLQITVFLAIFGAILLWLLTTLGMAFSQVSVSLDRMALNERQAVVADSESRVEAYRDSVDKVAADLQRRQDELDALAERYFPAKNSKMPAQAGEDAQSEEAIAEKISALVPEARALAFVEARQLAFVAMLSAEADRRSAEAESAIRKLGLNPQEIARDNGSAQGGPFLPFTDAEDDETRLDPRFITLGQKLARMDALERGLAHIPSAEPADMNFISSGFGYRRDPFTRRGAMHNGLDFKGPYGQPIVAAASGTVSFAGWKGGYGRTVEIDHGNGLVTRYAHLSGINVAVGNAIDEGSKIGAMGSSGRSTGTHLHFEVRMNGKAINPKPFLEANSDVLKIQANAQQRTRADGGDV</sequence>
<dbReference type="AlphaFoldDB" id="A0AA97HZS2"/>
<dbReference type="InterPro" id="IPR050570">
    <property type="entry name" value="Cell_wall_metabolism_enzyme"/>
</dbReference>
<proteinExistence type="predicted"/>
<dbReference type="Gene3D" id="2.70.70.10">
    <property type="entry name" value="Glucose Permease (Domain IIA)"/>
    <property type="match status" value="1"/>
</dbReference>
<evidence type="ECO:0000256" key="1">
    <source>
        <dbReference type="ARBA" id="ARBA00022729"/>
    </source>
</evidence>
<gene>
    <name evidence="4" type="ORF">RB602_14555</name>
</gene>
<dbReference type="Pfam" id="PF01551">
    <property type="entry name" value="Peptidase_M23"/>
    <property type="match status" value="1"/>
</dbReference>
<dbReference type="SUPFAM" id="SSF51261">
    <property type="entry name" value="Duplicated hybrid motif"/>
    <property type="match status" value="1"/>
</dbReference>
<keyword evidence="4" id="KW-0378">Hydrolase</keyword>
<dbReference type="InterPro" id="IPR011055">
    <property type="entry name" value="Dup_hybrid_motif"/>
</dbReference>
<protein>
    <submittedName>
        <fullName evidence="4">M23 family metallopeptidase</fullName>
        <ecNumber evidence="4">3.4.-.-</ecNumber>
    </submittedName>
</protein>
<dbReference type="Proteomes" id="UP001302429">
    <property type="component" value="Chromosome"/>
</dbReference>
<dbReference type="EC" id="3.4.-.-" evidence="4"/>
<feature type="domain" description="M23ase beta-sheet core" evidence="3">
    <location>
        <begin position="270"/>
        <end position="364"/>
    </location>
</feature>
<dbReference type="FunFam" id="2.70.70.10:FF:000006">
    <property type="entry name" value="M23 family peptidase"/>
    <property type="match status" value="1"/>
</dbReference>
<keyword evidence="5" id="KW-1185">Reference proteome</keyword>
<dbReference type="RefSeq" id="WP_317081583.1">
    <property type="nucleotide sequence ID" value="NZ_CP136594.1"/>
</dbReference>
<evidence type="ECO:0000256" key="2">
    <source>
        <dbReference type="SAM" id="Phobius"/>
    </source>
</evidence>
<evidence type="ECO:0000313" key="4">
    <source>
        <dbReference type="EMBL" id="WOE75034.1"/>
    </source>
</evidence>
<keyword evidence="2" id="KW-0472">Membrane</keyword>